<organism evidence="1 2">
    <name type="scientific">Nitratireductor aquibiodomus RA22</name>
    <dbReference type="NCBI Taxonomy" id="1189611"/>
    <lineage>
        <taxon>Bacteria</taxon>
        <taxon>Pseudomonadati</taxon>
        <taxon>Pseudomonadota</taxon>
        <taxon>Alphaproteobacteria</taxon>
        <taxon>Hyphomicrobiales</taxon>
        <taxon>Phyllobacteriaceae</taxon>
        <taxon>Nitratireductor</taxon>
    </lineage>
</organism>
<dbReference type="AlphaFoldDB" id="I5BTM7"/>
<dbReference type="Proteomes" id="UP000004622">
    <property type="component" value="Unassembled WGS sequence"/>
</dbReference>
<reference evidence="1 2" key="1">
    <citation type="journal article" date="2012" name="J. Bacteriol.">
        <title>Genome Sequence of Nitratireductor aquibiodomus Strain RA22.</title>
        <authorList>
            <person name="Singh A."/>
            <person name="Jangir P.K."/>
            <person name="Kumari C."/>
            <person name="Sharma R."/>
        </authorList>
    </citation>
    <scope>NUCLEOTIDE SEQUENCE [LARGE SCALE GENOMIC DNA]</scope>
    <source>
        <strain evidence="1 2">RA22</strain>
    </source>
</reference>
<dbReference type="EMBL" id="AJXZ01000045">
    <property type="protein sequence ID" value="EIM72929.1"/>
    <property type="molecule type" value="Genomic_DNA"/>
</dbReference>
<evidence type="ECO:0000313" key="1">
    <source>
        <dbReference type="EMBL" id="EIM72929.1"/>
    </source>
</evidence>
<dbReference type="PATRIC" id="fig|1189611.3.peg.3489"/>
<name>I5BTM7_9HYPH</name>
<dbReference type="OrthoDB" id="7932606at2"/>
<gene>
    <name evidence="1" type="ORF">A33O_17279</name>
</gene>
<proteinExistence type="predicted"/>
<comment type="caution">
    <text evidence="1">The sequence shown here is derived from an EMBL/GenBank/DDBJ whole genome shotgun (WGS) entry which is preliminary data.</text>
</comment>
<protein>
    <submittedName>
        <fullName evidence="1">Uncharacterized protein</fullName>
    </submittedName>
</protein>
<sequence length="161" mass="17915">MAIGRRRDFAALLDELISEDIEHAGGASASLNSLDYLSVAEELHSGRINFTDRRAQVEYGEHQTPEPAKPVEPEVMAAEPPLAPPLTTDPDEIARELGLGGTIEPRLLDRLRRDFAFRNHPDRVPAHLRANAMMRMQVANMLIDEAKRGRFRPRGSGEARA</sequence>
<accession>I5BTM7</accession>
<dbReference type="RefSeq" id="WP_007009757.1">
    <property type="nucleotide sequence ID" value="NZ_AJXZ01000045.1"/>
</dbReference>
<evidence type="ECO:0000313" key="2">
    <source>
        <dbReference type="Proteomes" id="UP000004622"/>
    </source>
</evidence>